<evidence type="ECO:0000313" key="4">
    <source>
        <dbReference type="Proteomes" id="UP000198761"/>
    </source>
</evidence>
<dbReference type="EMBL" id="FOCE01000013">
    <property type="protein sequence ID" value="SEO17541.1"/>
    <property type="molecule type" value="Genomic_DNA"/>
</dbReference>
<evidence type="ECO:0000259" key="2">
    <source>
        <dbReference type="Pfam" id="PF03453"/>
    </source>
</evidence>
<keyword evidence="1" id="KW-0479">Metal-binding</keyword>
<sequence>MDGYAVASAALPGDGPWTFEVVAQVPARQSELRLLAGLQAARIFTGAPVPEGADAVVMQEDVKRTGNRVRINLRPKAGLNIRRAGSEMAAGVTILDEGRRLGVRDIAACAADGAGSVRVRRRLRAALLVTGDKVRQTGQRGTGPRSGM</sequence>
<dbReference type="PANTHER" id="PTHR10192:SF5">
    <property type="entry name" value="GEPHYRIN"/>
    <property type="match status" value="1"/>
</dbReference>
<dbReference type="STRING" id="933059.SAMN04488103_11374"/>
<organism evidence="3 4">
    <name type="scientific">Gemmobacter aquatilis</name>
    <dbReference type="NCBI Taxonomy" id="933059"/>
    <lineage>
        <taxon>Bacteria</taxon>
        <taxon>Pseudomonadati</taxon>
        <taxon>Pseudomonadota</taxon>
        <taxon>Alphaproteobacteria</taxon>
        <taxon>Rhodobacterales</taxon>
        <taxon>Paracoccaceae</taxon>
        <taxon>Gemmobacter</taxon>
    </lineage>
</organism>
<keyword evidence="1" id="KW-0460">Magnesium</keyword>
<comment type="catalytic activity">
    <reaction evidence="1">
        <text>adenylyl-molybdopterin + molybdate = Mo-molybdopterin + AMP + H(+)</text>
        <dbReference type="Rhea" id="RHEA:35047"/>
        <dbReference type="ChEBI" id="CHEBI:15378"/>
        <dbReference type="ChEBI" id="CHEBI:36264"/>
        <dbReference type="ChEBI" id="CHEBI:62727"/>
        <dbReference type="ChEBI" id="CHEBI:71302"/>
        <dbReference type="ChEBI" id="CHEBI:456215"/>
    </reaction>
</comment>
<keyword evidence="1" id="KW-0501">Molybdenum cofactor biosynthesis</keyword>
<dbReference type="Gene3D" id="3.40.980.10">
    <property type="entry name" value="MoaB/Mog-like domain"/>
    <property type="match status" value="1"/>
</dbReference>
<keyword evidence="4" id="KW-1185">Reference proteome</keyword>
<dbReference type="SUPFAM" id="SSF63882">
    <property type="entry name" value="MoeA N-terminal region -like"/>
    <property type="match status" value="1"/>
</dbReference>
<name>A0A1H8MJE1_9RHOB</name>
<feature type="domain" description="MoeA N-terminal and linker" evidence="2">
    <location>
        <begin position="1"/>
        <end position="111"/>
    </location>
</feature>
<comment type="similarity">
    <text evidence="1">Belongs to the MoeA family.</text>
</comment>
<dbReference type="InterPro" id="IPR005110">
    <property type="entry name" value="MoeA_linker/N"/>
</dbReference>
<dbReference type="GO" id="GO:0005829">
    <property type="term" value="C:cytosol"/>
    <property type="evidence" value="ECO:0007669"/>
    <property type="project" value="TreeGrafter"/>
</dbReference>
<evidence type="ECO:0000256" key="1">
    <source>
        <dbReference type="RuleBase" id="RU365090"/>
    </source>
</evidence>
<dbReference type="AlphaFoldDB" id="A0A1H8MJE1"/>
<dbReference type="EC" id="2.10.1.1" evidence="1"/>
<dbReference type="Gene3D" id="3.90.105.10">
    <property type="entry name" value="Molybdopterin biosynthesis moea protein, domain 2"/>
    <property type="match status" value="1"/>
</dbReference>
<keyword evidence="1" id="KW-0808">Transferase</keyword>
<dbReference type="GO" id="GO:0061599">
    <property type="term" value="F:molybdopterin molybdotransferase activity"/>
    <property type="evidence" value="ECO:0007669"/>
    <property type="project" value="UniProtKB-UniRule"/>
</dbReference>
<comment type="function">
    <text evidence="1">Catalyzes the insertion of molybdate into adenylated molybdopterin with the concomitant release of AMP.</text>
</comment>
<accession>A0A1H8MJE1</accession>
<dbReference type="InterPro" id="IPR036425">
    <property type="entry name" value="MoaB/Mog-like_dom_sf"/>
</dbReference>
<dbReference type="UniPathway" id="UPA00344"/>
<dbReference type="Gene3D" id="2.170.190.11">
    <property type="entry name" value="Molybdopterin biosynthesis moea protein, domain 3"/>
    <property type="match status" value="1"/>
</dbReference>
<dbReference type="InterPro" id="IPR036135">
    <property type="entry name" value="MoeA_linker/N_sf"/>
</dbReference>
<comment type="pathway">
    <text evidence="1">Cofactor biosynthesis; molybdopterin biosynthesis.</text>
</comment>
<dbReference type="InterPro" id="IPR038987">
    <property type="entry name" value="MoeA-like"/>
</dbReference>
<dbReference type="Proteomes" id="UP000198761">
    <property type="component" value="Unassembled WGS sequence"/>
</dbReference>
<comment type="cofactor">
    <cofactor evidence="1">
        <name>Mg(2+)</name>
        <dbReference type="ChEBI" id="CHEBI:18420"/>
    </cofactor>
</comment>
<reference evidence="3 4" key="1">
    <citation type="submission" date="2016-10" db="EMBL/GenBank/DDBJ databases">
        <authorList>
            <person name="de Groot N.N."/>
        </authorList>
    </citation>
    <scope>NUCLEOTIDE SEQUENCE [LARGE SCALE GENOMIC DNA]</scope>
    <source>
        <strain evidence="3 4">DSM 3857</strain>
    </source>
</reference>
<dbReference type="PANTHER" id="PTHR10192">
    <property type="entry name" value="MOLYBDOPTERIN BIOSYNTHESIS PROTEIN"/>
    <property type="match status" value="1"/>
</dbReference>
<proteinExistence type="inferred from homology"/>
<dbReference type="Pfam" id="PF03453">
    <property type="entry name" value="MoeA_N"/>
    <property type="match status" value="1"/>
</dbReference>
<gene>
    <name evidence="3" type="ORF">SAMN04488103_11374</name>
</gene>
<dbReference type="GO" id="GO:0006777">
    <property type="term" value="P:Mo-molybdopterin cofactor biosynthetic process"/>
    <property type="evidence" value="ECO:0007669"/>
    <property type="project" value="UniProtKB-UniRule"/>
</dbReference>
<evidence type="ECO:0000313" key="3">
    <source>
        <dbReference type="EMBL" id="SEO17541.1"/>
    </source>
</evidence>
<protein>
    <recommendedName>
        <fullName evidence="1">Molybdopterin molybdenumtransferase</fullName>
        <ecNumber evidence="1">2.10.1.1</ecNumber>
    </recommendedName>
</protein>
<keyword evidence="1" id="KW-0500">Molybdenum</keyword>
<dbReference type="GO" id="GO:0046872">
    <property type="term" value="F:metal ion binding"/>
    <property type="evidence" value="ECO:0007669"/>
    <property type="project" value="UniProtKB-UniRule"/>
</dbReference>